<dbReference type="EMBL" id="SPLM01000002">
    <property type="protein sequence ID" value="TMW68663.1"/>
    <property type="molecule type" value="Genomic_DNA"/>
</dbReference>
<keyword evidence="2" id="KW-1185">Reference proteome</keyword>
<evidence type="ECO:0000313" key="1">
    <source>
        <dbReference type="EMBL" id="TMW68663.1"/>
    </source>
</evidence>
<dbReference type="OrthoDB" id="73863at2759"/>
<organism evidence="1 2">
    <name type="scientific">Pythium oligandrum</name>
    <name type="common">Mycoparasitic fungus</name>
    <dbReference type="NCBI Taxonomy" id="41045"/>
    <lineage>
        <taxon>Eukaryota</taxon>
        <taxon>Sar</taxon>
        <taxon>Stramenopiles</taxon>
        <taxon>Oomycota</taxon>
        <taxon>Peronosporomycetes</taxon>
        <taxon>Pythiales</taxon>
        <taxon>Pythiaceae</taxon>
        <taxon>Pythium</taxon>
    </lineage>
</organism>
<name>A0A8K1CUU1_PYTOL</name>
<sequence length="152" mass="17949">MPTRTTTPWDQLPSVPAAKMTKSEEDEICLYPSKKCTNKRAHKKNGELHTMCEYHRIRANENQRRLERRRKAARKLPDRQFARPTLWNRVFPEPIPIQTRAEITLKLELDEALWHPLELEILQACLFDETESPRKSCDNTIDLSQLRFPEVV</sequence>
<comment type="caution">
    <text evidence="1">The sequence shown here is derived from an EMBL/GenBank/DDBJ whole genome shotgun (WGS) entry which is preliminary data.</text>
</comment>
<accession>A0A8K1CUU1</accession>
<protein>
    <submittedName>
        <fullName evidence="1">Uncharacterized protein</fullName>
    </submittedName>
</protein>
<dbReference type="Proteomes" id="UP000794436">
    <property type="component" value="Unassembled WGS sequence"/>
</dbReference>
<proteinExistence type="predicted"/>
<gene>
    <name evidence="1" type="ORF">Poli38472_006131</name>
</gene>
<dbReference type="AlphaFoldDB" id="A0A8K1CUU1"/>
<reference evidence="1" key="1">
    <citation type="submission" date="2019-03" db="EMBL/GenBank/DDBJ databases">
        <title>Long read genome sequence of the mycoparasitic Pythium oligandrum ATCC 38472 isolated from sugarbeet rhizosphere.</title>
        <authorList>
            <person name="Gaulin E."/>
        </authorList>
    </citation>
    <scope>NUCLEOTIDE SEQUENCE</scope>
    <source>
        <strain evidence="1">ATCC 38472_TT</strain>
    </source>
</reference>
<evidence type="ECO:0000313" key="2">
    <source>
        <dbReference type="Proteomes" id="UP000794436"/>
    </source>
</evidence>